<dbReference type="SUPFAM" id="SSF56349">
    <property type="entry name" value="DNA breaking-rejoining enzymes"/>
    <property type="match status" value="1"/>
</dbReference>
<dbReference type="OrthoDB" id="305957at2"/>
<evidence type="ECO:0000313" key="4">
    <source>
        <dbReference type="Proteomes" id="UP000029558"/>
    </source>
</evidence>
<dbReference type="Gene3D" id="1.10.443.10">
    <property type="entry name" value="Intergrase catalytic core"/>
    <property type="match status" value="1"/>
</dbReference>
<sequence length="196" mass="22002">MGLSKQARILSERQERIVITHLKNTAAPQRNLVLFLLSIKAGLRAKEIAHIQWKMVFDSESQIGDCIQLTNDVSKGDQGGRIIPLNQQLKKALIILFESNPPHHENVPIIISQRKAAFTPQTIVNWFSRLYADLEFNGHSSHSGRRTFVTRAAKNVIHAGGSLRDVQQLVGHSSLQTTQHYIEGDSEAKKKLVELI</sequence>
<dbReference type="PROSITE" id="PS51898">
    <property type="entry name" value="TYR_RECOMBINASE"/>
    <property type="match status" value="1"/>
</dbReference>
<protein>
    <submittedName>
        <fullName evidence="3">Integrase</fullName>
    </submittedName>
</protein>
<dbReference type="InterPro" id="IPR013762">
    <property type="entry name" value="Integrase-like_cat_sf"/>
</dbReference>
<dbReference type="RefSeq" id="WP_027242600.1">
    <property type="nucleotide sequence ID" value="NZ_CP012509.1"/>
</dbReference>
<gene>
    <name evidence="3" type="ORF">KU39_1p13</name>
</gene>
<geneLocation type="plasmid" evidence="3 4">
    <name>pPSB1-1</name>
</geneLocation>
<dbReference type="PANTHER" id="PTHR30349:SF64">
    <property type="entry name" value="PROPHAGE INTEGRASE INTD-RELATED"/>
    <property type="match status" value="1"/>
</dbReference>
<organism evidence="3 4">
    <name type="scientific">Piscirickettsia salmonis</name>
    <dbReference type="NCBI Taxonomy" id="1238"/>
    <lineage>
        <taxon>Bacteria</taxon>
        <taxon>Pseudomonadati</taxon>
        <taxon>Pseudomonadota</taxon>
        <taxon>Gammaproteobacteria</taxon>
        <taxon>Thiotrichales</taxon>
        <taxon>Piscirickettsiaceae</taxon>
        <taxon>Piscirickettsia</taxon>
    </lineage>
</organism>
<evidence type="ECO:0000313" key="3">
    <source>
        <dbReference type="EMBL" id="ALB24354.1"/>
    </source>
</evidence>
<dbReference type="GO" id="GO:0003677">
    <property type="term" value="F:DNA binding"/>
    <property type="evidence" value="ECO:0007669"/>
    <property type="project" value="InterPro"/>
</dbReference>
<dbReference type="InterPro" id="IPR002104">
    <property type="entry name" value="Integrase_catalytic"/>
</dbReference>
<dbReference type="Pfam" id="PF00589">
    <property type="entry name" value="Phage_integrase"/>
    <property type="match status" value="1"/>
</dbReference>
<dbReference type="Proteomes" id="UP000029558">
    <property type="component" value="Plasmid pPSB1-1"/>
</dbReference>
<dbReference type="GO" id="GO:0006310">
    <property type="term" value="P:DNA recombination"/>
    <property type="evidence" value="ECO:0007669"/>
    <property type="project" value="UniProtKB-KW"/>
</dbReference>
<dbReference type="GO" id="GO:0015074">
    <property type="term" value="P:DNA integration"/>
    <property type="evidence" value="ECO:0007669"/>
    <property type="project" value="UniProtKB-KW"/>
</dbReference>
<keyword evidence="1" id="KW-0229">DNA integration</keyword>
<dbReference type="PANTHER" id="PTHR30349">
    <property type="entry name" value="PHAGE INTEGRASE-RELATED"/>
    <property type="match status" value="1"/>
</dbReference>
<proteinExistence type="predicted"/>
<dbReference type="CDD" id="cd00397">
    <property type="entry name" value="DNA_BRE_C"/>
    <property type="match status" value="1"/>
</dbReference>
<keyword evidence="2" id="KW-0233">DNA recombination</keyword>
<accession>A0A1L6TIE0</accession>
<reference evidence="3 4" key="1">
    <citation type="journal article" date="2014" name="Genome Announc.">
        <title>Comparative Genome Analysis of Two Isolates of the Fish Pathogen Piscirickettsia salmonis from Different Hosts Reveals Major Differences in Virulence-Associated Secretion Systems.</title>
        <authorList>
            <person name="Bohle H."/>
            <person name="Henriquez P."/>
            <person name="Grothusen H."/>
            <person name="Navas E."/>
            <person name="Sandoval A."/>
            <person name="Bustamante F."/>
            <person name="Bustos P."/>
            <person name="Mancilla M."/>
        </authorList>
    </citation>
    <scope>NUCLEOTIDE SEQUENCE [LARGE SCALE GENOMIC DNA]</scope>
    <source>
        <strain evidence="4">B1-32597</strain>
    </source>
</reference>
<dbReference type="InterPro" id="IPR011010">
    <property type="entry name" value="DNA_brk_join_enz"/>
</dbReference>
<name>A0A1L6TIE0_PISSA</name>
<dbReference type="InterPro" id="IPR050090">
    <property type="entry name" value="Tyrosine_recombinase_XerCD"/>
</dbReference>
<evidence type="ECO:0000256" key="2">
    <source>
        <dbReference type="ARBA" id="ARBA00023172"/>
    </source>
</evidence>
<dbReference type="EMBL" id="CP012509">
    <property type="protein sequence ID" value="ALB24354.1"/>
    <property type="molecule type" value="Genomic_DNA"/>
</dbReference>
<dbReference type="AlphaFoldDB" id="A0A1L6TIE0"/>
<evidence type="ECO:0000256" key="1">
    <source>
        <dbReference type="ARBA" id="ARBA00022908"/>
    </source>
</evidence>
<keyword evidence="3" id="KW-0614">Plasmid</keyword>